<dbReference type="Pfam" id="PF00156">
    <property type="entry name" value="Pribosyltran"/>
    <property type="match status" value="1"/>
</dbReference>
<keyword evidence="7 10" id="KW-0460">Magnesium</keyword>
<evidence type="ECO:0000256" key="5">
    <source>
        <dbReference type="ARBA" id="ARBA00022755"/>
    </source>
</evidence>
<dbReference type="AlphaFoldDB" id="A0A368BJV0"/>
<feature type="binding site" evidence="7 10">
    <location>
        <position position="366"/>
    </location>
    <ligand>
        <name>Mg(2+)</name>
        <dbReference type="ChEBI" id="CHEBI:18420"/>
    </ligand>
</feature>
<dbReference type="SUPFAM" id="SSF56235">
    <property type="entry name" value="N-terminal nucleophile aminohydrolases (Ntn hydrolases)"/>
    <property type="match status" value="1"/>
</dbReference>
<comment type="pathway">
    <text evidence="1 7 8">Purine metabolism; IMP biosynthesis via de novo pathway; N(1)-(5-phospho-D-ribosyl)glycinamide from 5-phospho-alpha-D-ribose 1-diphosphate: step 1/2.</text>
</comment>
<dbReference type="PIRSF" id="PIRSF000485">
    <property type="entry name" value="Amd_phspho_trans"/>
    <property type="match status" value="1"/>
</dbReference>
<dbReference type="SUPFAM" id="SSF53271">
    <property type="entry name" value="PRTase-like"/>
    <property type="match status" value="1"/>
</dbReference>
<dbReference type="GO" id="GO:0006189">
    <property type="term" value="P:'de novo' IMP biosynthetic process"/>
    <property type="evidence" value="ECO:0007669"/>
    <property type="project" value="UniProtKB-UniRule"/>
</dbReference>
<keyword evidence="7 10" id="KW-0479">Metal-binding</keyword>
<evidence type="ECO:0000256" key="9">
    <source>
        <dbReference type="PIRSR" id="PIRSR000485-1"/>
    </source>
</evidence>
<reference evidence="12 13" key="1">
    <citation type="journal article" date="2018" name="Microbiome">
        <title>Fine metagenomic profile of the Mediterranean stratified and mixed water columns revealed by assembly and recruitment.</title>
        <authorList>
            <person name="Haro-Moreno J.M."/>
            <person name="Lopez-Perez M."/>
            <person name="De La Torre J.R."/>
            <person name="Picazo A."/>
            <person name="Camacho A."/>
            <person name="Rodriguez-Valera F."/>
        </authorList>
    </citation>
    <scope>NUCLEOTIDE SEQUENCE [LARGE SCALE GENOMIC DNA]</scope>
    <source>
        <strain evidence="12">MED-G83</strain>
    </source>
</reference>
<feature type="domain" description="Glutamine amidotransferase type-2" evidence="11">
    <location>
        <begin position="2"/>
        <end position="235"/>
    </location>
</feature>
<comment type="function">
    <text evidence="7">Catalyzes the formation of phosphoribosylamine from phosphoribosylpyrophosphate (PRPP) and glutamine.</text>
</comment>
<evidence type="ECO:0000313" key="12">
    <source>
        <dbReference type="EMBL" id="RCL37511.1"/>
    </source>
</evidence>
<dbReference type="GO" id="GO:0004044">
    <property type="term" value="F:amidophosphoribosyltransferase activity"/>
    <property type="evidence" value="ECO:0007669"/>
    <property type="project" value="UniProtKB-UniRule"/>
</dbReference>
<sequence>MCGIVGIVQQENCFTELYDALIMLQHRGQDAAGMTVCENGHLHSRKSKGLVKEVFGQQHFERLKGTYGVGHVRYPTAGGNSKEYAQPMYVNSPYGIALAHNGNLSNTKELAKELFHSDLRYISTDSDSEVLLNILAHEISNFREKDPSPELFFDAVSKTFDRCEGSTNVISIITDYGLLAFRDKMGIRPLILGSKLNSKGSKDYMVASESAAFFSSGYEVERDLLPGEAIFISFEGDLFSRICCKQTKLTPCLFEYVYFARPDSVIDGVNVYEARQLMGEKLAEKIKNEIPDEEIDVVIPIPESSISSGTKVAEVLKKELAYGFVKNRYVGRTFIMPDQQLRRKSVRRKLNPIKSEFSGKKVLLVDDSIVRGTTMKEIVQMCYAAGALKVSVASAAPEVRFPNVYGIDMAARSELVAHNRTQEEIKSFLGCDYLVYQSLADLVASVIELNPKLDGLEKSIFDGVYPTDISEEYLQHLEQTRLFKF</sequence>
<evidence type="ECO:0000256" key="4">
    <source>
        <dbReference type="ARBA" id="ARBA00022679"/>
    </source>
</evidence>
<evidence type="ECO:0000259" key="11">
    <source>
        <dbReference type="PROSITE" id="PS51278"/>
    </source>
</evidence>
<dbReference type="GO" id="GO:0009113">
    <property type="term" value="P:purine nucleobase biosynthetic process"/>
    <property type="evidence" value="ECO:0007669"/>
    <property type="project" value="UniProtKB-UniRule"/>
</dbReference>
<evidence type="ECO:0000256" key="1">
    <source>
        <dbReference type="ARBA" id="ARBA00005209"/>
    </source>
</evidence>
<dbReference type="HAMAP" id="MF_01931">
    <property type="entry name" value="PurF"/>
    <property type="match status" value="1"/>
</dbReference>
<dbReference type="InterPro" id="IPR000836">
    <property type="entry name" value="PRTase_dom"/>
</dbReference>
<evidence type="ECO:0000256" key="8">
    <source>
        <dbReference type="PIRNR" id="PIRNR000485"/>
    </source>
</evidence>
<name>A0A368BJV0_9GAMM</name>
<keyword evidence="6 7" id="KW-0315">Glutamine amidotransferase</keyword>
<evidence type="ECO:0000313" key="13">
    <source>
        <dbReference type="Proteomes" id="UP000252147"/>
    </source>
</evidence>
<dbReference type="NCBIfam" id="TIGR01134">
    <property type="entry name" value="purF"/>
    <property type="match status" value="1"/>
</dbReference>
<dbReference type="InterPro" id="IPR005854">
    <property type="entry name" value="PurF"/>
</dbReference>
<keyword evidence="5 7" id="KW-0658">Purine biosynthesis</keyword>
<dbReference type="InterPro" id="IPR035584">
    <property type="entry name" value="PurF_N"/>
</dbReference>
<dbReference type="InterPro" id="IPR017932">
    <property type="entry name" value="GATase_2_dom"/>
</dbReference>
<dbReference type="InterPro" id="IPR029055">
    <property type="entry name" value="Ntn_hydrolases_N"/>
</dbReference>
<dbReference type="Gene3D" id="3.40.50.2020">
    <property type="match status" value="1"/>
</dbReference>
<keyword evidence="4 7" id="KW-0808">Transferase</keyword>
<dbReference type="CDD" id="cd00715">
    <property type="entry name" value="GPATase_N"/>
    <property type="match status" value="1"/>
</dbReference>
<dbReference type="PROSITE" id="PS51278">
    <property type="entry name" value="GATASE_TYPE_2"/>
    <property type="match status" value="1"/>
</dbReference>
<comment type="caution">
    <text evidence="7">Lacks conserved residue(s) required for the propagation of feature annotation.</text>
</comment>
<organism evidence="12 13">
    <name type="scientific">SAR86 cluster bacterium</name>
    <dbReference type="NCBI Taxonomy" id="2030880"/>
    <lineage>
        <taxon>Bacteria</taxon>
        <taxon>Pseudomonadati</taxon>
        <taxon>Pseudomonadota</taxon>
        <taxon>Gammaproteobacteria</taxon>
        <taxon>SAR86 cluster</taxon>
    </lineage>
</organism>
<comment type="similarity">
    <text evidence="2 7 8">In the C-terminal section; belongs to the purine/pyrimidine phosphoribosyltransferase family.</text>
</comment>
<dbReference type="Gene3D" id="3.60.20.10">
    <property type="entry name" value="Glutamine Phosphoribosylpyrophosphate, subunit 1, domain 1"/>
    <property type="match status" value="1"/>
</dbReference>
<dbReference type="EC" id="2.4.2.14" evidence="7"/>
<evidence type="ECO:0000256" key="7">
    <source>
        <dbReference type="HAMAP-Rule" id="MF_01931"/>
    </source>
</evidence>
<evidence type="ECO:0000256" key="10">
    <source>
        <dbReference type="PIRSR" id="PIRSR000485-2"/>
    </source>
</evidence>
<evidence type="ECO:0000256" key="6">
    <source>
        <dbReference type="ARBA" id="ARBA00022962"/>
    </source>
</evidence>
<evidence type="ECO:0000256" key="3">
    <source>
        <dbReference type="ARBA" id="ARBA00022676"/>
    </source>
</evidence>
<protein>
    <recommendedName>
        <fullName evidence="7">Amidophosphoribosyltransferase</fullName>
        <shortName evidence="7">ATase</shortName>
        <ecNumber evidence="7">2.4.2.14</ecNumber>
    </recommendedName>
    <alternativeName>
        <fullName evidence="7">Glutamine phosphoribosylpyrophosphate amidotransferase</fullName>
        <shortName evidence="7">GPATase</shortName>
    </alternativeName>
</protein>
<comment type="caution">
    <text evidence="12">The sequence shown here is derived from an EMBL/GenBank/DDBJ whole genome shotgun (WGS) entry which is preliminary data.</text>
</comment>
<dbReference type="PANTHER" id="PTHR11907">
    <property type="entry name" value="AMIDOPHOSPHORIBOSYLTRANSFERASE"/>
    <property type="match status" value="1"/>
</dbReference>
<dbReference type="CDD" id="cd06223">
    <property type="entry name" value="PRTases_typeI"/>
    <property type="match status" value="1"/>
</dbReference>
<dbReference type="GO" id="GO:0000287">
    <property type="term" value="F:magnesium ion binding"/>
    <property type="evidence" value="ECO:0007669"/>
    <property type="project" value="UniProtKB-UniRule"/>
</dbReference>
<dbReference type="UniPathway" id="UPA00074">
    <property type="reaction ID" value="UER00124"/>
</dbReference>
<keyword evidence="3 7" id="KW-0328">Glycosyltransferase</keyword>
<dbReference type="InterPro" id="IPR029057">
    <property type="entry name" value="PRTase-like"/>
</dbReference>
<dbReference type="Pfam" id="PF13522">
    <property type="entry name" value="GATase_6"/>
    <property type="match status" value="1"/>
</dbReference>
<proteinExistence type="inferred from homology"/>
<dbReference type="EMBL" id="QOPD01000009">
    <property type="protein sequence ID" value="RCL37511.1"/>
    <property type="molecule type" value="Genomic_DNA"/>
</dbReference>
<comment type="catalytic activity">
    <reaction evidence="7 8">
        <text>5-phospho-beta-D-ribosylamine + L-glutamate + diphosphate = 5-phospho-alpha-D-ribose 1-diphosphate + L-glutamine + H2O</text>
        <dbReference type="Rhea" id="RHEA:14905"/>
        <dbReference type="ChEBI" id="CHEBI:15377"/>
        <dbReference type="ChEBI" id="CHEBI:29985"/>
        <dbReference type="ChEBI" id="CHEBI:33019"/>
        <dbReference type="ChEBI" id="CHEBI:58017"/>
        <dbReference type="ChEBI" id="CHEBI:58359"/>
        <dbReference type="ChEBI" id="CHEBI:58681"/>
        <dbReference type="EC" id="2.4.2.14"/>
    </reaction>
</comment>
<gene>
    <name evidence="7" type="primary">purF</name>
    <name evidence="12" type="ORF">DBW97_04845</name>
</gene>
<comment type="cofactor">
    <cofactor evidence="7 10">
        <name>Mg(2+)</name>
        <dbReference type="ChEBI" id="CHEBI:18420"/>
    </cofactor>
    <text evidence="7 10">Binds 1 Mg(2+) ion per subunit.</text>
</comment>
<feature type="binding site" evidence="7 10">
    <location>
        <position position="304"/>
    </location>
    <ligand>
        <name>Mg(2+)</name>
        <dbReference type="ChEBI" id="CHEBI:18420"/>
    </ligand>
</feature>
<evidence type="ECO:0000256" key="2">
    <source>
        <dbReference type="ARBA" id="ARBA00010138"/>
    </source>
</evidence>
<feature type="active site" description="Nucleophile" evidence="7 9">
    <location>
        <position position="2"/>
    </location>
</feature>
<feature type="binding site" evidence="7 10">
    <location>
        <position position="367"/>
    </location>
    <ligand>
        <name>Mg(2+)</name>
        <dbReference type="ChEBI" id="CHEBI:18420"/>
    </ligand>
</feature>
<dbReference type="Proteomes" id="UP000252147">
    <property type="component" value="Unassembled WGS sequence"/>
</dbReference>
<accession>A0A368BJV0</accession>